<dbReference type="EMBL" id="RCDD01000001">
    <property type="protein sequence ID" value="RLK61139.1"/>
    <property type="molecule type" value="Genomic_DNA"/>
</dbReference>
<sequence length="238" mass="23598">MLLGNGAAMRVAPLGAWFADDLARAAAEAALSATVTHTHPEAVAGAIAVAIAAAVATRGTGDPLAEAVEHTPPSQVRDALTHAKTVSDPLVAAAQLGNGRQTSALDEVDEAPRFAAESADAPLVLDVVVVAGQEGGQAFGGGFEFGVVVDEGAHAVGQPGEGYFFLASAGLEFFDAAVGEVHGGVLGNAAGPPGVKPAAPTDERVLTRMPSRSGNAAPARAPCSTPLTGPTWGGGRRG</sequence>
<dbReference type="SUPFAM" id="SSF101478">
    <property type="entry name" value="ADP-ribosylglycohydrolase"/>
    <property type="match status" value="1"/>
</dbReference>
<reference evidence="2 3" key="1">
    <citation type="submission" date="2018-10" db="EMBL/GenBank/DDBJ databases">
        <title>Genomic Encyclopedia of Archaeal and Bacterial Type Strains, Phase II (KMG-II): from individual species to whole genera.</title>
        <authorList>
            <person name="Goeker M."/>
        </authorList>
    </citation>
    <scope>NUCLEOTIDE SEQUENCE [LARGE SCALE GENOMIC DNA]</scope>
    <source>
        <strain evidence="2 3">DSM 45657</strain>
    </source>
</reference>
<dbReference type="PANTHER" id="PTHR16222">
    <property type="entry name" value="ADP-RIBOSYLGLYCOHYDROLASE"/>
    <property type="match status" value="1"/>
</dbReference>
<keyword evidence="3" id="KW-1185">Reference proteome</keyword>
<proteinExistence type="predicted"/>
<dbReference type="GO" id="GO:0016787">
    <property type="term" value="F:hydrolase activity"/>
    <property type="evidence" value="ECO:0007669"/>
    <property type="project" value="UniProtKB-KW"/>
</dbReference>
<dbReference type="InterPro" id="IPR050792">
    <property type="entry name" value="ADP-ribosylglycohydrolase"/>
</dbReference>
<dbReference type="InterPro" id="IPR036705">
    <property type="entry name" value="Ribosyl_crysJ1_sf"/>
</dbReference>
<dbReference type="Gene3D" id="1.10.4080.10">
    <property type="entry name" value="ADP-ribosylation/Crystallin J1"/>
    <property type="match status" value="1"/>
</dbReference>
<accession>A0A421B9X8</accession>
<dbReference type="PANTHER" id="PTHR16222:SF12">
    <property type="entry name" value="ADP-RIBOSYLGLYCOHYDROLASE-RELATED"/>
    <property type="match status" value="1"/>
</dbReference>
<dbReference type="AlphaFoldDB" id="A0A421B9X8"/>
<gene>
    <name evidence="2" type="ORF">CLV68_1654</name>
</gene>
<dbReference type="Pfam" id="PF03747">
    <property type="entry name" value="ADP_ribosyl_GH"/>
    <property type="match status" value="1"/>
</dbReference>
<evidence type="ECO:0000256" key="1">
    <source>
        <dbReference type="SAM" id="MobiDB-lite"/>
    </source>
</evidence>
<dbReference type="InterPro" id="IPR005502">
    <property type="entry name" value="Ribosyl_crysJ1"/>
</dbReference>
<evidence type="ECO:0000313" key="3">
    <source>
        <dbReference type="Proteomes" id="UP000282454"/>
    </source>
</evidence>
<organism evidence="2 3">
    <name type="scientific">Actinokineospora cianjurensis</name>
    <dbReference type="NCBI Taxonomy" id="585224"/>
    <lineage>
        <taxon>Bacteria</taxon>
        <taxon>Bacillati</taxon>
        <taxon>Actinomycetota</taxon>
        <taxon>Actinomycetes</taxon>
        <taxon>Pseudonocardiales</taxon>
        <taxon>Pseudonocardiaceae</taxon>
        <taxon>Actinokineospora</taxon>
    </lineage>
</organism>
<evidence type="ECO:0000313" key="2">
    <source>
        <dbReference type="EMBL" id="RLK61139.1"/>
    </source>
</evidence>
<protein>
    <submittedName>
        <fullName evidence="2">ADP-ribosylglycohydrolase</fullName>
    </submittedName>
</protein>
<dbReference type="OrthoDB" id="9798107at2"/>
<comment type="caution">
    <text evidence="2">The sequence shown here is derived from an EMBL/GenBank/DDBJ whole genome shotgun (WGS) entry which is preliminary data.</text>
</comment>
<feature type="region of interest" description="Disordered" evidence="1">
    <location>
        <begin position="211"/>
        <end position="238"/>
    </location>
</feature>
<keyword evidence="2" id="KW-0378">Hydrolase</keyword>
<dbReference type="Proteomes" id="UP000282454">
    <property type="component" value="Unassembled WGS sequence"/>
</dbReference>
<name>A0A421B9X8_9PSEU</name>